<evidence type="ECO:0000256" key="7">
    <source>
        <dbReference type="ARBA" id="ARBA00023136"/>
    </source>
</evidence>
<evidence type="ECO:0000256" key="1">
    <source>
        <dbReference type="ARBA" id="ARBA00004651"/>
    </source>
</evidence>
<dbReference type="PANTHER" id="PTHR36838">
    <property type="entry name" value="AUXIN EFFLUX CARRIER FAMILY PROTEIN"/>
    <property type="match status" value="1"/>
</dbReference>
<keyword evidence="4" id="KW-1003">Cell membrane</keyword>
<gene>
    <name evidence="9" type="ORF">IZ6_01060</name>
</gene>
<accession>A0A6S6QQM6</accession>
<organism evidence="9 10">
    <name type="scientific">Terrihabitans soli</name>
    <dbReference type="NCBI Taxonomy" id="708113"/>
    <lineage>
        <taxon>Bacteria</taxon>
        <taxon>Pseudomonadati</taxon>
        <taxon>Pseudomonadota</taxon>
        <taxon>Alphaproteobacteria</taxon>
        <taxon>Hyphomicrobiales</taxon>
        <taxon>Terrihabitans</taxon>
    </lineage>
</organism>
<keyword evidence="6 8" id="KW-1133">Transmembrane helix</keyword>
<dbReference type="Proteomes" id="UP000515317">
    <property type="component" value="Chromosome"/>
</dbReference>
<feature type="transmembrane region" description="Helical" evidence="8">
    <location>
        <begin position="205"/>
        <end position="227"/>
    </location>
</feature>
<feature type="transmembrane region" description="Helical" evidence="8">
    <location>
        <begin position="41"/>
        <end position="59"/>
    </location>
</feature>
<feature type="transmembrane region" description="Helical" evidence="8">
    <location>
        <begin position="130"/>
        <end position="152"/>
    </location>
</feature>
<dbReference type="EMBL" id="AP023361">
    <property type="protein sequence ID" value="BCJ89371.1"/>
    <property type="molecule type" value="Genomic_DNA"/>
</dbReference>
<evidence type="ECO:0000256" key="2">
    <source>
        <dbReference type="ARBA" id="ARBA00010145"/>
    </source>
</evidence>
<dbReference type="GO" id="GO:0055085">
    <property type="term" value="P:transmembrane transport"/>
    <property type="evidence" value="ECO:0007669"/>
    <property type="project" value="InterPro"/>
</dbReference>
<keyword evidence="3" id="KW-0813">Transport</keyword>
<proteinExistence type="inferred from homology"/>
<keyword evidence="10" id="KW-1185">Reference proteome</keyword>
<feature type="transmembrane region" description="Helical" evidence="8">
    <location>
        <begin position="263"/>
        <end position="283"/>
    </location>
</feature>
<feature type="transmembrane region" description="Helical" evidence="8">
    <location>
        <begin position="295"/>
        <end position="314"/>
    </location>
</feature>
<evidence type="ECO:0000256" key="8">
    <source>
        <dbReference type="SAM" id="Phobius"/>
    </source>
</evidence>
<evidence type="ECO:0000256" key="6">
    <source>
        <dbReference type="ARBA" id="ARBA00022989"/>
    </source>
</evidence>
<dbReference type="PANTHER" id="PTHR36838:SF3">
    <property type="entry name" value="TRANSPORTER AUXIN EFFLUX CARRIER EC FAMILY"/>
    <property type="match status" value="1"/>
</dbReference>
<dbReference type="Gene3D" id="1.20.1530.20">
    <property type="match status" value="2"/>
</dbReference>
<dbReference type="GO" id="GO:0005886">
    <property type="term" value="C:plasma membrane"/>
    <property type="evidence" value="ECO:0007669"/>
    <property type="project" value="UniProtKB-SubCell"/>
</dbReference>
<evidence type="ECO:0000313" key="10">
    <source>
        <dbReference type="Proteomes" id="UP000515317"/>
    </source>
</evidence>
<feature type="transmembrane region" description="Helical" evidence="8">
    <location>
        <begin position="239"/>
        <end position="257"/>
    </location>
</feature>
<feature type="transmembrane region" description="Helical" evidence="8">
    <location>
        <begin position="12"/>
        <end position="29"/>
    </location>
</feature>
<evidence type="ECO:0000313" key="9">
    <source>
        <dbReference type="EMBL" id="BCJ89371.1"/>
    </source>
</evidence>
<dbReference type="InterPro" id="IPR038770">
    <property type="entry name" value="Na+/solute_symporter_sf"/>
</dbReference>
<evidence type="ECO:0000256" key="4">
    <source>
        <dbReference type="ARBA" id="ARBA00022475"/>
    </source>
</evidence>
<keyword evidence="7 8" id="KW-0472">Membrane</keyword>
<evidence type="ECO:0000256" key="3">
    <source>
        <dbReference type="ARBA" id="ARBA00022448"/>
    </source>
</evidence>
<comment type="similarity">
    <text evidence="2">Belongs to the auxin efflux carrier (TC 2.A.69) family.</text>
</comment>
<feature type="transmembrane region" description="Helical" evidence="8">
    <location>
        <begin position="104"/>
        <end position="124"/>
    </location>
</feature>
<feature type="transmembrane region" description="Helical" evidence="8">
    <location>
        <begin position="173"/>
        <end position="193"/>
    </location>
</feature>
<reference evidence="9 10" key="1">
    <citation type="submission" date="2020-08" db="EMBL/GenBank/DDBJ databases">
        <title>Genome sequence of Rhizobiales bacterium strain IZ6.</title>
        <authorList>
            <person name="Nakai R."/>
            <person name="Naganuma T."/>
        </authorList>
    </citation>
    <scope>NUCLEOTIDE SEQUENCE [LARGE SCALE GENOMIC DNA]</scope>
    <source>
        <strain evidence="9 10">IZ6</strain>
    </source>
</reference>
<name>A0A6S6QQM6_9HYPH</name>
<dbReference type="InterPro" id="IPR004776">
    <property type="entry name" value="Mem_transp_PIN-like"/>
</dbReference>
<dbReference type="Pfam" id="PF03547">
    <property type="entry name" value="Mem_trans"/>
    <property type="match status" value="2"/>
</dbReference>
<dbReference type="KEGG" id="tso:IZ6_01060"/>
<comment type="subcellular location">
    <subcellularLocation>
        <location evidence="1">Cell membrane</location>
        <topology evidence="1">Multi-pass membrane protein</topology>
    </subcellularLocation>
</comment>
<evidence type="ECO:0000256" key="5">
    <source>
        <dbReference type="ARBA" id="ARBA00022692"/>
    </source>
</evidence>
<protein>
    <submittedName>
        <fullName evidence="9">Transporter</fullName>
    </submittedName>
</protein>
<feature type="transmembrane region" description="Helical" evidence="8">
    <location>
        <begin position="71"/>
        <end position="92"/>
    </location>
</feature>
<sequence>MRPRGEHMTNVLAIVLPVFGLIAIGFAAAKLKLITERAGDGLADYVFALAVPALIFRTLSESKVPLTDSPWGYWVSYFAAAAVAWGIGMIFARRVFSRDARESVIHGFCSAQSNTVFLGIPLILQAYGDAGAVPLFLLLAVHLPLMMGAASIMIESADAGDAGFRFGPFIKTLATHPILLALFAGVLAQIVGVRAPESLKPILDGLSASASPVALVAMGLALSRYGFSADPKAATVSAVLKLMLHPLLVFVFAHFVFALDPVFTGVGVLFAALPSGINGYLLAVRYRTGERFASSAIAVSTALSVVTVAVWLVILGV</sequence>
<dbReference type="AlphaFoldDB" id="A0A6S6QQM6"/>
<keyword evidence="5 8" id="KW-0812">Transmembrane</keyword>